<dbReference type="EMBL" id="JAYMYR010000011">
    <property type="protein sequence ID" value="KAK7332791.1"/>
    <property type="molecule type" value="Genomic_DNA"/>
</dbReference>
<keyword evidence="2" id="KW-1185">Reference proteome</keyword>
<evidence type="ECO:0000313" key="2">
    <source>
        <dbReference type="Proteomes" id="UP001374584"/>
    </source>
</evidence>
<dbReference type="Proteomes" id="UP001374584">
    <property type="component" value="Unassembled WGS sequence"/>
</dbReference>
<reference evidence="1 2" key="1">
    <citation type="submission" date="2024-01" db="EMBL/GenBank/DDBJ databases">
        <title>The genomes of 5 underutilized Papilionoideae crops provide insights into root nodulation and disease resistanc.</title>
        <authorList>
            <person name="Jiang F."/>
        </authorList>
    </citation>
    <scope>NUCLEOTIDE SEQUENCE [LARGE SCALE GENOMIC DNA]</scope>
    <source>
        <strain evidence="1">JINMINGXINNONG_FW02</strain>
        <tissue evidence="1">Leaves</tissue>
    </source>
</reference>
<protein>
    <submittedName>
        <fullName evidence="1">Uncharacterized protein</fullName>
    </submittedName>
</protein>
<evidence type="ECO:0000313" key="1">
    <source>
        <dbReference type="EMBL" id="KAK7332791.1"/>
    </source>
</evidence>
<name>A0AAN9LBN3_PHACN</name>
<dbReference type="AlphaFoldDB" id="A0AAN9LBN3"/>
<organism evidence="1 2">
    <name type="scientific">Phaseolus coccineus</name>
    <name type="common">Scarlet runner bean</name>
    <name type="synonym">Phaseolus multiflorus</name>
    <dbReference type="NCBI Taxonomy" id="3886"/>
    <lineage>
        <taxon>Eukaryota</taxon>
        <taxon>Viridiplantae</taxon>
        <taxon>Streptophyta</taxon>
        <taxon>Embryophyta</taxon>
        <taxon>Tracheophyta</taxon>
        <taxon>Spermatophyta</taxon>
        <taxon>Magnoliopsida</taxon>
        <taxon>eudicotyledons</taxon>
        <taxon>Gunneridae</taxon>
        <taxon>Pentapetalae</taxon>
        <taxon>rosids</taxon>
        <taxon>fabids</taxon>
        <taxon>Fabales</taxon>
        <taxon>Fabaceae</taxon>
        <taxon>Papilionoideae</taxon>
        <taxon>50 kb inversion clade</taxon>
        <taxon>NPAAA clade</taxon>
        <taxon>indigoferoid/millettioid clade</taxon>
        <taxon>Phaseoleae</taxon>
        <taxon>Phaseolus</taxon>
    </lineage>
</organism>
<proteinExistence type="predicted"/>
<comment type="caution">
    <text evidence="1">The sequence shown here is derived from an EMBL/GenBank/DDBJ whole genome shotgun (WGS) entry which is preliminary data.</text>
</comment>
<sequence length="113" mass="12625">MYSEPVNDNKNPLVFAKVFIRSWRAVSSALIITGQSSSCAGSRVSSDRHKGTVESKRYSCSAASLHSNKLQPSKQEHHIYIINRVIMSKTNEKSLVMTIEPSPISYLIPMLKD</sequence>
<gene>
    <name evidence="1" type="ORF">VNO80_29546</name>
</gene>
<accession>A0AAN9LBN3</accession>